<evidence type="ECO:0000313" key="1">
    <source>
        <dbReference type="EMBL" id="QFG06453.1"/>
    </source>
</evidence>
<gene>
    <name evidence="1" type="ORF">SSCSM1_190</name>
</gene>
<dbReference type="EMBL" id="MK867354">
    <property type="protein sequence ID" value="QFG06453.1"/>
    <property type="molecule type" value="Genomic_DNA"/>
</dbReference>
<sequence>MEKDKLKLIVRNLELLVDALKAEVYSDPQAYLERPEITDYDEVFDDDDGYPD</sequence>
<accession>A0A6M2ZI17</accession>
<organism evidence="1 2">
    <name type="scientific">Synechococcus phage S-SCSM1</name>
    <dbReference type="NCBI Taxonomy" id="2588487"/>
    <lineage>
        <taxon>Viruses</taxon>
        <taxon>Duplodnaviria</taxon>
        <taxon>Heunggongvirae</taxon>
        <taxon>Uroviricota</taxon>
        <taxon>Caudoviricetes</taxon>
        <taxon>Pantevenvirales</taxon>
        <taxon>Kyanoviridae</taxon>
        <taxon>Zhoulongquanvirus</taxon>
        <taxon>Zhoulongquanvirus esscess</taxon>
    </lineage>
</organism>
<proteinExistence type="predicted"/>
<name>A0A6M2ZI17_9CAUD</name>
<protein>
    <submittedName>
        <fullName evidence="1">Uncharacterized protein</fullName>
    </submittedName>
</protein>
<keyword evidence="2" id="KW-1185">Reference proteome</keyword>
<reference evidence="1" key="1">
    <citation type="submission" date="2019-04" db="EMBL/GenBank/DDBJ databases">
        <title>Genomic and proteomic characterization of cyanophage S-SCSM1 provides new insights into understanding the viral gene diversity and phage-host interactions.</title>
        <authorList>
            <person name="Wang Q."/>
            <person name="Xu Y."/>
            <person name="Jiao N."/>
            <person name="Zhang R."/>
        </authorList>
    </citation>
    <scope>NUCLEOTIDE SEQUENCE [LARGE SCALE GENOMIC DNA]</scope>
</reference>
<evidence type="ECO:0000313" key="2">
    <source>
        <dbReference type="Proteomes" id="UP000515683"/>
    </source>
</evidence>
<dbReference type="Proteomes" id="UP000515683">
    <property type="component" value="Segment"/>
</dbReference>